<dbReference type="GO" id="GO:0003723">
    <property type="term" value="F:RNA binding"/>
    <property type="evidence" value="ECO:0007669"/>
    <property type="project" value="UniProtKB-UniRule"/>
</dbReference>
<dbReference type="InterPro" id="IPR001890">
    <property type="entry name" value="RNA-binding_CRM"/>
</dbReference>
<evidence type="ECO:0000259" key="3">
    <source>
        <dbReference type="PROSITE" id="PS51295"/>
    </source>
</evidence>
<proteinExistence type="predicted"/>
<dbReference type="EMBL" id="CP022530">
    <property type="protein sequence ID" value="ASP37255.1"/>
    <property type="molecule type" value="Genomic_DNA"/>
</dbReference>
<evidence type="ECO:0000256" key="2">
    <source>
        <dbReference type="PROSITE-ProRule" id="PRU00626"/>
    </source>
</evidence>
<dbReference type="Proteomes" id="UP000202440">
    <property type="component" value="Chromosome"/>
</dbReference>
<dbReference type="OrthoDB" id="9797519at2"/>
<dbReference type="SUPFAM" id="SSF75471">
    <property type="entry name" value="YhbY-like"/>
    <property type="match status" value="1"/>
</dbReference>
<dbReference type="RefSeq" id="WP_094058473.1">
    <property type="nucleotide sequence ID" value="NZ_CP022530.1"/>
</dbReference>
<accession>A0A222FDT7</accession>
<name>A0A222FDT7_9GAMM</name>
<keyword evidence="1 2" id="KW-0694">RNA-binding</keyword>
<feature type="domain" description="CRM" evidence="3">
    <location>
        <begin position="1"/>
        <end position="97"/>
    </location>
</feature>
<evidence type="ECO:0000313" key="4">
    <source>
        <dbReference type="EMBL" id="ASP37255.1"/>
    </source>
</evidence>
<dbReference type="Pfam" id="PF01985">
    <property type="entry name" value="CRS1_YhbY"/>
    <property type="match status" value="1"/>
</dbReference>
<reference evidence="4 5" key="1">
    <citation type="submission" date="2017-07" db="EMBL/GenBank/DDBJ databases">
        <title>Annotated genome sequence of Bacterioplanes sanyensis isolated from Red Sea.</title>
        <authorList>
            <person name="Rehman Z.U."/>
        </authorList>
    </citation>
    <scope>NUCLEOTIDE SEQUENCE [LARGE SCALE GENOMIC DNA]</scope>
    <source>
        <strain evidence="4 5">NV9</strain>
    </source>
</reference>
<dbReference type="InterPro" id="IPR035920">
    <property type="entry name" value="YhbY-like_sf"/>
</dbReference>
<dbReference type="AlphaFoldDB" id="A0A222FDT7"/>
<dbReference type="PROSITE" id="PS51295">
    <property type="entry name" value="CRM"/>
    <property type="match status" value="1"/>
</dbReference>
<dbReference type="KEGG" id="bsan:CHH28_00500"/>
<dbReference type="PANTHER" id="PTHR40065:SF3">
    <property type="entry name" value="RNA-BINDING PROTEIN YHBY"/>
    <property type="match status" value="1"/>
</dbReference>
<gene>
    <name evidence="4" type="ORF">CHH28_00500</name>
</gene>
<dbReference type="PANTHER" id="PTHR40065">
    <property type="entry name" value="RNA-BINDING PROTEIN YHBY"/>
    <property type="match status" value="1"/>
</dbReference>
<organism evidence="4 5">
    <name type="scientific">Bacterioplanes sanyensis</name>
    <dbReference type="NCBI Taxonomy" id="1249553"/>
    <lineage>
        <taxon>Bacteria</taxon>
        <taxon>Pseudomonadati</taxon>
        <taxon>Pseudomonadota</taxon>
        <taxon>Gammaproteobacteria</taxon>
        <taxon>Oceanospirillales</taxon>
        <taxon>Oceanospirillaceae</taxon>
        <taxon>Bacterioplanes</taxon>
    </lineage>
</organism>
<evidence type="ECO:0000256" key="1">
    <source>
        <dbReference type="ARBA" id="ARBA00022884"/>
    </source>
</evidence>
<protein>
    <submittedName>
        <fullName evidence="4">RNA-binding protein</fullName>
    </submittedName>
</protein>
<evidence type="ECO:0000313" key="5">
    <source>
        <dbReference type="Proteomes" id="UP000202440"/>
    </source>
</evidence>
<dbReference type="InterPro" id="IPR051925">
    <property type="entry name" value="RNA-binding_domain"/>
</dbReference>
<dbReference type="Gene3D" id="3.30.110.60">
    <property type="entry name" value="YhbY-like"/>
    <property type="match status" value="1"/>
</dbReference>
<sequence length="100" mass="10942">MTLSNEQKKAYRAIGHSLNPIVMIAGNGLSEGVIDELNRALDDHELIKVKLAVGDREVKKAVIAEMIKICSATLVQQIGNTALLLRRNPKANPNLSNLNR</sequence>
<keyword evidence="5" id="KW-1185">Reference proteome</keyword>
<dbReference type="SMART" id="SM01103">
    <property type="entry name" value="CRS1_YhbY"/>
    <property type="match status" value="1"/>
</dbReference>